<dbReference type="PANTHER" id="PTHR42858">
    <property type="entry name" value="AMINOTRANSFERASE"/>
    <property type="match status" value="1"/>
</dbReference>
<dbReference type="Proteomes" id="UP000001593">
    <property type="component" value="Unassembled WGS sequence"/>
</dbReference>
<dbReference type="InterPro" id="IPR015421">
    <property type="entry name" value="PyrdxlP-dep_Trfase_major"/>
</dbReference>
<protein>
    <recommendedName>
        <fullName evidence="1">Aminotransferase class I/classII large domain-containing protein</fullName>
    </recommendedName>
</protein>
<dbReference type="GO" id="GO:0030170">
    <property type="term" value="F:pyridoxal phosphate binding"/>
    <property type="evidence" value="ECO:0007669"/>
    <property type="project" value="InterPro"/>
</dbReference>
<dbReference type="AlphaFoldDB" id="A7SNC9"/>
<dbReference type="Gene3D" id="3.40.640.10">
    <property type="entry name" value="Type I PLP-dependent aspartate aminotransferase-like (Major domain)"/>
    <property type="match status" value="1"/>
</dbReference>
<name>A7SNC9_NEMVE</name>
<accession>A7SNC9</accession>
<dbReference type="STRING" id="45351.A7SNC9"/>
<dbReference type="FunFam" id="3.90.1150.10:FF:000166">
    <property type="entry name" value="Kynurenine/alpha-aminoadipate aminotransferase, mitochondrial"/>
    <property type="match status" value="1"/>
</dbReference>
<dbReference type="PANTHER" id="PTHR42858:SF1">
    <property type="entry name" value="LD15494P"/>
    <property type="match status" value="1"/>
</dbReference>
<organism evidence="2 3">
    <name type="scientific">Nematostella vectensis</name>
    <name type="common">Starlet sea anemone</name>
    <dbReference type="NCBI Taxonomy" id="45351"/>
    <lineage>
        <taxon>Eukaryota</taxon>
        <taxon>Metazoa</taxon>
        <taxon>Cnidaria</taxon>
        <taxon>Anthozoa</taxon>
        <taxon>Hexacorallia</taxon>
        <taxon>Actiniaria</taxon>
        <taxon>Edwardsiidae</taxon>
        <taxon>Nematostella</taxon>
    </lineage>
</organism>
<keyword evidence="3" id="KW-1185">Reference proteome</keyword>
<dbReference type="Pfam" id="PF00155">
    <property type="entry name" value="Aminotran_1_2"/>
    <property type="match status" value="1"/>
</dbReference>
<gene>
    <name evidence="2" type="ORF">NEMVEDRAFT_v1g246349</name>
</gene>
<dbReference type="InterPro" id="IPR004839">
    <property type="entry name" value="Aminotransferase_I/II_large"/>
</dbReference>
<dbReference type="PhylomeDB" id="A7SNC9"/>
<dbReference type="eggNOG" id="KOG0634">
    <property type="taxonomic scope" value="Eukaryota"/>
</dbReference>
<proteinExistence type="predicted"/>
<dbReference type="InterPro" id="IPR015424">
    <property type="entry name" value="PyrdxlP-dep_Trfase"/>
</dbReference>
<feature type="domain" description="Aminotransferase class I/classII large" evidence="1">
    <location>
        <begin position="34"/>
        <end position="190"/>
    </location>
</feature>
<sequence>MTFEVKDEAIGIYPIALLDNNFSTFLCSQGDEDDKAGHVISLGSFSTIFAPGLRLGWIEAPQNIIQTLIDSPFIKYTGAPQHYMSAIIESALDLGSLEGPFASLRVTYHSRMNCLCKALKEHIPRANFTQPKGGLFVWAKLPQNINTKELLLACKSKFKVDFEPGRVFSAGGDWNNYLRLSLSHYGEESLVKSVRRISEALMEIT</sequence>
<evidence type="ECO:0000313" key="2">
    <source>
        <dbReference type="EMBL" id="EDO34775.1"/>
    </source>
</evidence>
<dbReference type="SUPFAM" id="SSF53383">
    <property type="entry name" value="PLP-dependent transferases"/>
    <property type="match status" value="1"/>
</dbReference>
<dbReference type="HOGENOM" id="CLU_1551498_0_0_1"/>
<dbReference type="InParanoid" id="A7SNC9"/>
<dbReference type="GO" id="GO:0047536">
    <property type="term" value="F:2-aminoadipate transaminase activity"/>
    <property type="evidence" value="ECO:0000318"/>
    <property type="project" value="GO_Central"/>
</dbReference>
<dbReference type="InterPro" id="IPR015422">
    <property type="entry name" value="PyrdxlP-dep_Trfase_small"/>
</dbReference>
<dbReference type="EMBL" id="DS469719">
    <property type="protein sequence ID" value="EDO34775.1"/>
    <property type="molecule type" value="Genomic_DNA"/>
</dbReference>
<dbReference type="KEGG" id="nve:5506142"/>
<evidence type="ECO:0000259" key="1">
    <source>
        <dbReference type="Pfam" id="PF00155"/>
    </source>
</evidence>
<reference evidence="2 3" key="1">
    <citation type="journal article" date="2007" name="Science">
        <title>Sea anemone genome reveals ancestral eumetazoan gene repertoire and genomic organization.</title>
        <authorList>
            <person name="Putnam N.H."/>
            <person name="Srivastava M."/>
            <person name="Hellsten U."/>
            <person name="Dirks B."/>
            <person name="Chapman J."/>
            <person name="Salamov A."/>
            <person name="Terry A."/>
            <person name="Shapiro H."/>
            <person name="Lindquist E."/>
            <person name="Kapitonov V.V."/>
            <person name="Jurka J."/>
            <person name="Genikhovich G."/>
            <person name="Grigoriev I.V."/>
            <person name="Lucas S.M."/>
            <person name="Steele R.E."/>
            <person name="Finnerty J.R."/>
            <person name="Technau U."/>
            <person name="Martindale M.Q."/>
            <person name="Rokhsar D.S."/>
        </authorList>
    </citation>
    <scope>NUCLEOTIDE SEQUENCE [LARGE SCALE GENOMIC DNA]</scope>
    <source>
        <strain evidence="3">CH2 X CH6</strain>
    </source>
</reference>
<evidence type="ECO:0000313" key="3">
    <source>
        <dbReference type="Proteomes" id="UP000001593"/>
    </source>
</evidence>
<dbReference type="Gene3D" id="3.90.1150.10">
    <property type="entry name" value="Aspartate Aminotransferase, domain 1"/>
    <property type="match status" value="1"/>
</dbReference>
<dbReference type="OrthoDB" id="7042322at2759"/>